<gene>
    <name evidence="2" type="ORF">V1478_018488</name>
</gene>
<dbReference type="Proteomes" id="UP001607302">
    <property type="component" value="Unassembled WGS sequence"/>
</dbReference>
<reference evidence="2 3" key="1">
    <citation type="journal article" date="2024" name="Ann. Entomol. Soc. Am.">
        <title>Genomic analyses of the southern and eastern yellowjacket wasps (Hymenoptera: Vespidae) reveal evolutionary signatures of social life.</title>
        <authorList>
            <person name="Catto M.A."/>
            <person name="Caine P.B."/>
            <person name="Orr S.E."/>
            <person name="Hunt B.G."/>
            <person name="Goodisman M.A.D."/>
        </authorList>
    </citation>
    <scope>NUCLEOTIDE SEQUENCE [LARGE SCALE GENOMIC DNA]</scope>
    <source>
        <strain evidence="2">233</strain>
        <tissue evidence="2">Head and thorax</tissue>
    </source>
</reference>
<keyword evidence="3" id="KW-1185">Reference proteome</keyword>
<comment type="caution">
    <text evidence="2">The sequence shown here is derived from an EMBL/GenBank/DDBJ whole genome shotgun (WGS) entry which is preliminary data.</text>
</comment>
<keyword evidence="1" id="KW-0472">Membrane</keyword>
<evidence type="ECO:0000313" key="2">
    <source>
        <dbReference type="EMBL" id="KAL2711909.1"/>
    </source>
</evidence>
<dbReference type="AlphaFoldDB" id="A0ABD1ZU89"/>
<keyword evidence="1" id="KW-0812">Transmembrane</keyword>
<accession>A0ABD1ZU89</accession>
<name>A0ABD1ZU89_VESSQ</name>
<sequence length="67" mass="8148">FTIALDEMSFYSHLMTYIKNFRYVIANIIENMLVLMRVIKISVLRRKLMDNEKKNNHKTEEELKKQL</sequence>
<keyword evidence="1" id="KW-1133">Transmembrane helix</keyword>
<evidence type="ECO:0000313" key="3">
    <source>
        <dbReference type="Proteomes" id="UP001607302"/>
    </source>
</evidence>
<protein>
    <submittedName>
        <fullName evidence="2">Uncharacterized protein</fullName>
    </submittedName>
</protein>
<dbReference type="EMBL" id="JAUDFV010000169">
    <property type="protein sequence ID" value="KAL2711909.1"/>
    <property type="molecule type" value="Genomic_DNA"/>
</dbReference>
<proteinExistence type="predicted"/>
<feature type="transmembrane region" description="Helical" evidence="1">
    <location>
        <begin position="20"/>
        <end position="39"/>
    </location>
</feature>
<evidence type="ECO:0000256" key="1">
    <source>
        <dbReference type="SAM" id="Phobius"/>
    </source>
</evidence>
<organism evidence="2 3">
    <name type="scientific">Vespula squamosa</name>
    <name type="common">Southern yellow jacket</name>
    <name type="synonym">Wasp</name>
    <dbReference type="NCBI Taxonomy" id="30214"/>
    <lineage>
        <taxon>Eukaryota</taxon>
        <taxon>Metazoa</taxon>
        <taxon>Ecdysozoa</taxon>
        <taxon>Arthropoda</taxon>
        <taxon>Hexapoda</taxon>
        <taxon>Insecta</taxon>
        <taxon>Pterygota</taxon>
        <taxon>Neoptera</taxon>
        <taxon>Endopterygota</taxon>
        <taxon>Hymenoptera</taxon>
        <taxon>Apocrita</taxon>
        <taxon>Aculeata</taxon>
        <taxon>Vespoidea</taxon>
        <taxon>Vespidae</taxon>
        <taxon>Vespinae</taxon>
        <taxon>Vespula</taxon>
    </lineage>
</organism>
<feature type="non-terminal residue" evidence="2">
    <location>
        <position position="1"/>
    </location>
</feature>